<feature type="compositionally biased region" description="Acidic residues" evidence="1">
    <location>
        <begin position="142"/>
        <end position="159"/>
    </location>
</feature>
<dbReference type="AlphaFoldDB" id="A0AAD3RD12"/>
<accession>A0AAD3RD12</accession>
<comment type="caution">
    <text evidence="2">The sequence shown here is derived from an EMBL/GenBank/DDBJ whole genome shotgun (WGS) entry which is preliminary data.</text>
</comment>
<keyword evidence="3" id="KW-1185">Reference proteome</keyword>
<gene>
    <name evidence="2" type="ORF">AKAME5_001726400</name>
</gene>
<dbReference type="Proteomes" id="UP001279410">
    <property type="component" value="Unassembled WGS sequence"/>
</dbReference>
<dbReference type="EMBL" id="BRZM01000083">
    <property type="protein sequence ID" value="GLD65819.1"/>
    <property type="molecule type" value="Genomic_DNA"/>
</dbReference>
<evidence type="ECO:0000313" key="3">
    <source>
        <dbReference type="Proteomes" id="UP001279410"/>
    </source>
</evidence>
<reference evidence="2" key="1">
    <citation type="submission" date="2022-08" db="EMBL/GenBank/DDBJ databases">
        <title>Genome sequencing of akame (Lates japonicus).</title>
        <authorList>
            <person name="Hashiguchi Y."/>
            <person name="Takahashi H."/>
        </authorList>
    </citation>
    <scope>NUCLEOTIDE SEQUENCE</scope>
    <source>
        <strain evidence="2">Kochi</strain>
    </source>
</reference>
<name>A0AAD3RD12_LATJO</name>
<organism evidence="2 3">
    <name type="scientific">Lates japonicus</name>
    <name type="common">Japanese lates</name>
    <dbReference type="NCBI Taxonomy" id="270547"/>
    <lineage>
        <taxon>Eukaryota</taxon>
        <taxon>Metazoa</taxon>
        <taxon>Chordata</taxon>
        <taxon>Craniata</taxon>
        <taxon>Vertebrata</taxon>
        <taxon>Euteleostomi</taxon>
        <taxon>Actinopterygii</taxon>
        <taxon>Neopterygii</taxon>
        <taxon>Teleostei</taxon>
        <taxon>Neoteleostei</taxon>
        <taxon>Acanthomorphata</taxon>
        <taxon>Carangaria</taxon>
        <taxon>Carangaria incertae sedis</taxon>
        <taxon>Centropomidae</taxon>
        <taxon>Lates</taxon>
    </lineage>
</organism>
<proteinExistence type="predicted"/>
<evidence type="ECO:0000256" key="1">
    <source>
        <dbReference type="SAM" id="MobiDB-lite"/>
    </source>
</evidence>
<sequence>MASTRRSCENKPDVFCYICGEYTIVPNRNLVTSFIKRAYHAYFGIKLGDQDKAWSPHMVCKSCTKYLRQGTKGKKSCLKFGIPMVWRELTNHVTDCYFCAIDVTGINRKNRSSLKYPDLESARRPVAHCDEIPVPVFGELPDISDEDSSSVPEDEEEEVVLNGDPFS</sequence>
<feature type="region of interest" description="Disordered" evidence="1">
    <location>
        <begin position="136"/>
        <end position="167"/>
    </location>
</feature>
<evidence type="ECO:0000313" key="2">
    <source>
        <dbReference type="EMBL" id="GLD65819.1"/>
    </source>
</evidence>
<protein>
    <submittedName>
        <fullName evidence="2">Uncharacterized protein</fullName>
    </submittedName>
</protein>